<dbReference type="InterPro" id="IPR039159">
    <property type="entry name" value="SAYSD1"/>
</dbReference>
<keyword evidence="2" id="KW-1133">Transmembrane helix</keyword>
<comment type="caution">
    <text evidence="4">The sequence shown here is derived from an EMBL/GenBank/DDBJ whole genome shotgun (WGS) entry which is preliminary data.</text>
</comment>
<evidence type="ECO:0000313" key="4">
    <source>
        <dbReference type="EMBL" id="MBN3291968.1"/>
    </source>
</evidence>
<feature type="non-terminal residue" evidence="4">
    <location>
        <position position="1"/>
    </location>
</feature>
<feature type="transmembrane region" description="Helical" evidence="2">
    <location>
        <begin position="145"/>
        <end position="174"/>
    </location>
</feature>
<organism evidence="4 5">
    <name type="scientific">Polypterus senegalus</name>
    <name type="common">Senegal bichir</name>
    <dbReference type="NCBI Taxonomy" id="55291"/>
    <lineage>
        <taxon>Eukaryota</taxon>
        <taxon>Metazoa</taxon>
        <taxon>Chordata</taxon>
        <taxon>Craniata</taxon>
        <taxon>Vertebrata</taxon>
        <taxon>Euteleostomi</taxon>
        <taxon>Actinopterygii</taxon>
        <taxon>Polypteriformes</taxon>
        <taxon>Polypteridae</taxon>
        <taxon>Polypterus</taxon>
    </lineage>
</organism>
<reference evidence="4" key="1">
    <citation type="journal article" date="2021" name="Cell">
        <title>Tracing the genetic footprints of vertebrate landing in non-teleost ray-finned fishes.</title>
        <authorList>
            <person name="Bi X."/>
            <person name="Wang K."/>
            <person name="Yang L."/>
            <person name="Pan H."/>
            <person name="Jiang H."/>
            <person name="Wei Q."/>
            <person name="Fang M."/>
            <person name="Yu H."/>
            <person name="Zhu C."/>
            <person name="Cai Y."/>
            <person name="He Y."/>
            <person name="Gan X."/>
            <person name="Zeng H."/>
            <person name="Yu D."/>
            <person name="Zhu Y."/>
            <person name="Jiang H."/>
            <person name="Qiu Q."/>
            <person name="Yang H."/>
            <person name="Zhang Y.E."/>
            <person name="Wang W."/>
            <person name="Zhu M."/>
            <person name="He S."/>
            <person name="Zhang G."/>
        </authorList>
    </citation>
    <scope>NUCLEOTIDE SEQUENCE</scope>
    <source>
        <strain evidence="4">Bchr_001</strain>
    </source>
</reference>
<sequence length="233" mass="25527">MASNASLPRNRRATKRLHWPGLPRLNGPPPPPHSAGPYASGLHDTRTGSIPEIKQKEEFPSNLRLGQEDNPQAKTSLPVSRLLAGISLPSYQGWQPVCSGVGWALSVHCMISNAAFLSVCPQETRGQSSWLQDRLGAVNVSVLKVLLWLVLLGLFAELQFGLLFFLLSLFYWMYVGTRGPAERQSGEPSAYSVFNPGCRPIQGTLTAEQFEGELGYKPLAGRDARNEDGPAFR</sequence>
<protein>
    <submittedName>
        <fullName evidence="4">SMDC1 protein</fullName>
    </submittedName>
</protein>
<dbReference type="Proteomes" id="UP001166052">
    <property type="component" value="Unassembled WGS sequence"/>
</dbReference>
<dbReference type="PANTHER" id="PTHR13527:SF0">
    <property type="entry name" value="SAYSVFN DOMAIN-CONTAINING PROTEIN 1"/>
    <property type="match status" value="1"/>
</dbReference>
<keyword evidence="2" id="KW-0812">Transmembrane</keyword>
<feature type="region of interest" description="Disordered" evidence="1">
    <location>
        <begin position="1"/>
        <end position="46"/>
    </location>
</feature>
<feature type="domain" description="SAYSvFN" evidence="3">
    <location>
        <begin position="144"/>
        <end position="214"/>
    </location>
</feature>
<accession>A0ABS2YZZ8</accession>
<dbReference type="EMBL" id="JAAWVN010014597">
    <property type="protein sequence ID" value="MBN3291968.1"/>
    <property type="molecule type" value="Genomic_DNA"/>
</dbReference>
<evidence type="ECO:0000259" key="3">
    <source>
        <dbReference type="Pfam" id="PF10260"/>
    </source>
</evidence>
<keyword evidence="2" id="KW-0472">Membrane</keyword>
<evidence type="ECO:0000313" key="5">
    <source>
        <dbReference type="Proteomes" id="UP001166052"/>
    </source>
</evidence>
<keyword evidence="5" id="KW-1185">Reference proteome</keyword>
<evidence type="ECO:0000256" key="2">
    <source>
        <dbReference type="SAM" id="Phobius"/>
    </source>
</evidence>
<name>A0ABS2YZZ8_POLSE</name>
<evidence type="ECO:0000256" key="1">
    <source>
        <dbReference type="SAM" id="MobiDB-lite"/>
    </source>
</evidence>
<feature type="compositionally biased region" description="Basic residues" evidence="1">
    <location>
        <begin position="9"/>
        <end position="18"/>
    </location>
</feature>
<proteinExistence type="predicted"/>
<gene>
    <name evidence="4" type="primary">Saysd1</name>
    <name evidence="4" type="ORF">GTO92_0011882</name>
</gene>
<dbReference type="InterPro" id="IPR019387">
    <property type="entry name" value="SAYSvFN_dom"/>
</dbReference>
<feature type="non-terminal residue" evidence="4">
    <location>
        <position position="233"/>
    </location>
</feature>
<dbReference type="Pfam" id="PF10260">
    <property type="entry name" value="SAYSvFN"/>
    <property type="match status" value="1"/>
</dbReference>
<dbReference type="PANTHER" id="PTHR13527">
    <property type="entry name" value="SAYSVFN DOMAIN-CONTAINING PROTEIN 1"/>
    <property type="match status" value="1"/>
</dbReference>